<keyword evidence="3" id="KW-0808">Transferase</keyword>
<name>A0ABW2XSH2_9ACTN</name>
<evidence type="ECO:0000256" key="6">
    <source>
        <dbReference type="SAM" id="Phobius"/>
    </source>
</evidence>
<keyword evidence="6" id="KW-0812">Transmembrane</keyword>
<feature type="domain" description="Histidine kinase" evidence="7">
    <location>
        <begin position="514"/>
        <end position="598"/>
    </location>
</feature>
<feature type="transmembrane region" description="Helical" evidence="6">
    <location>
        <begin position="207"/>
        <end position="225"/>
    </location>
</feature>
<feature type="transmembrane region" description="Helical" evidence="6">
    <location>
        <begin position="94"/>
        <end position="117"/>
    </location>
</feature>
<accession>A0ABW2XSH2</accession>
<dbReference type="InterPro" id="IPR003594">
    <property type="entry name" value="HATPase_dom"/>
</dbReference>
<evidence type="ECO:0000256" key="4">
    <source>
        <dbReference type="ARBA" id="ARBA00022777"/>
    </source>
</evidence>
<evidence type="ECO:0000256" key="3">
    <source>
        <dbReference type="ARBA" id="ARBA00022679"/>
    </source>
</evidence>
<dbReference type="Pfam" id="PF02518">
    <property type="entry name" value="HATPase_c"/>
    <property type="match status" value="1"/>
</dbReference>
<dbReference type="Gene3D" id="3.30.565.10">
    <property type="entry name" value="Histidine kinase-like ATPase, C-terminal domain"/>
    <property type="match status" value="1"/>
</dbReference>
<feature type="transmembrane region" description="Helical" evidence="6">
    <location>
        <begin position="71"/>
        <end position="88"/>
    </location>
</feature>
<dbReference type="SMART" id="SM00387">
    <property type="entry name" value="HATPase_c"/>
    <property type="match status" value="1"/>
</dbReference>
<feature type="transmembrane region" description="Helical" evidence="6">
    <location>
        <begin position="44"/>
        <end position="64"/>
    </location>
</feature>
<keyword evidence="4 8" id="KW-0418">Kinase</keyword>
<gene>
    <name evidence="8" type="ORF">ACFQZM_32950</name>
</gene>
<dbReference type="InterPro" id="IPR036890">
    <property type="entry name" value="HATPase_C_sf"/>
</dbReference>
<comment type="caution">
    <text evidence="8">The sequence shown here is derived from an EMBL/GenBank/DDBJ whole genome shotgun (WGS) entry which is preliminary data.</text>
</comment>
<dbReference type="GO" id="GO:0016301">
    <property type="term" value="F:kinase activity"/>
    <property type="evidence" value="ECO:0007669"/>
    <property type="project" value="UniProtKB-KW"/>
</dbReference>
<sequence length="598" mass="62421">MRSVPWRVPLWFGAPVRLALGAGLAAAALALACGWPHWRGHPGAAAVTLLGCAGLAVAGGVLAAGRRGRRTGAAFTVASLAWAVTWAASWNAGAAPLVSVFAQSVFYLATGAGVLLYPSGRLGGPSARLWTGAAATVLLGGQALLCAVSRPEWSGFAASAVWPAAFPDRALYDAALRVLTAGLVALAGSLVVILVRRLPRTGGPERALTVPVTAAIAVLVTGAVASQGTMVDDTVRLDDVLRVYLVQGTTATVLPLAFLATAIRARLAELTVAERMQRLTDPVSIEKVRDALRSVLHDDTLDLWFWVPDQRAYVDVAGRPTDIEPLTGGASEAEESLFGPPRWRHEVRTSTGQPLATVKVAPALRDHAPLVEAALAAGGRALEAAQLHATAQATLERARSARERLVRVQAAERERLAADLQRSARRRLRALEELLAALESAAAEPSARDQAAVCRRELAEAVAELDDLARGVHPAILADAGLGPALELVAARTAAPVRLDLPGRRFPPEIESTLYFALCEALTNAVKHARASSVELSVRDTGDAVVAEVRDDGAGAAVPAPGGGLAGLTDRVRALRGRVEIDSPPGAGTRITITIPRT</sequence>
<dbReference type="InterPro" id="IPR050482">
    <property type="entry name" value="Sensor_HK_TwoCompSys"/>
</dbReference>
<evidence type="ECO:0000256" key="2">
    <source>
        <dbReference type="ARBA" id="ARBA00012438"/>
    </source>
</evidence>
<keyword evidence="9" id="KW-1185">Reference proteome</keyword>
<feature type="transmembrane region" description="Helical" evidence="6">
    <location>
        <begin position="170"/>
        <end position="195"/>
    </location>
</feature>
<reference evidence="9" key="1">
    <citation type="journal article" date="2019" name="Int. J. Syst. Evol. Microbiol.">
        <title>The Global Catalogue of Microorganisms (GCM) 10K type strain sequencing project: providing services to taxonomists for standard genome sequencing and annotation.</title>
        <authorList>
            <consortium name="The Broad Institute Genomics Platform"/>
            <consortium name="The Broad Institute Genome Sequencing Center for Infectious Disease"/>
            <person name="Wu L."/>
            <person name="Ma J."/>
        </authorList>
    </citation>
    <scope>NUCLEOTIDE SEQUENCE [LARGE SCALE GENOMIC DNA]</scope>
    <source>
        <strain evidence="9">JCM 9371</strain>
    </source>
</reference>
<dbReference type="PROSITE" id="PS51257">
    <property type="entry name" value="PROKAR_LIPOPROTEIN"/>
    <property type="match status" value="1"/>
</dbReference>
<organism evidence="8 9">
    <name type="scientific">Actinomadura fibrosa</name>
    <dbReference type="NCBI Taxonomy" id="111802"/>
    <lineage>
        <taxon>Bacteria</taxon>
        <taxon>Bacillati</taxon>
        <taxon>Actinomycetota</taxon>
        <taxon>Actinomycetes</taxon>
        <taxon>Streptosporangiales</taxon>
        <taxon>Thermomonosporaceae</taxon>
        <taxon>Actinomadura</taxon>
    </lineage>
</organism>
<evidence type="ECO:0000256" key="5">
    <source>
        <dbReference type="ARBA" id="ARBA00023012"/>
    </source>
</evidence>
<keyword evidence="6" id="KW-1133">Transmembrane helix</keyword>
<evidence type="ECO:0000259" key="7">
    <source>
        <dbReference type="PROSITE" id="PS50109"/>
    </source>
</evidence>
<dbReference type="PANTHER" id="PTHR24421:SF10">
    <property type="entry name" value="NITRATE_NITRITE SENSOR PROTEIN NARQ"/>
    <property type="match status" value="1"/>
</dbReference>
<keyword evidence="5" id="KW-0902">Two-component regulatory system</keyword>
<dbReference type="Proteomes" id="UP001597063">
    <property type="component" value="Unassembled WGS sequence"/>
</dbReference>
<dbReference type="SUPFAM" id="SSF55874">
    <property type="entry name" value="ATPase domain of HSP90 chaperone/DNA topoisomerase II/histidine kinase"/>
    <property type="match status" value="1"/>
</dbReference>
<dbReference type="EMBL" id="JBHTGP010000017">
    <property type="protein sequence ID" value="MFD0689334.1"/>
    <property type="molecule type" value="Genomic_DNA"/>
</dbReference>
<dbReference type="InterPro" id="IPR005467">
    <property type="entry name" value="His_kinase_dom"/>
</dbReference>
<feature type="transmembrane region" description="Helical" evidence="6">
    <location>
        <begin position="245"/>
        <end position="267"/>
    </location>
</feature>
<dbReference type="CDD" id="cd16917">
    <property type="entry name" value="HATPase_UhpB-NarQ-NarX-like"/>
    <property type="match status" value="1"/>
</dbReference>
<feature type="transmembrane region" description="Helical" evidence="6">
    <location>
        <begin position="129"/>
        <end position="150"/>
    </location>
</feature>
<evidence type="ECO:0000313" key="8">
    <source>
        <dbReference type="EMBL" id="MFD0689334.1"/>
    </source>
</evidence>
<keyword evidence="6" id="KW-0472">Membrane</keyword>
<proteinExistence type="predicted"/>
<dbReference type="PROSITE" id="PS50109">
    <property type="entry name" value="HIS_KIN"/>
    <property type="match status" value="1"/>
</dbReference>
<dbReference type="PANTHER" id="PTHR24421">
    <property type="entry name" value="NITRATE/NITRITE SENSOR PROTEIN NARX-RELATED"/>
    <property type="match status" value="1"/>
</dbReference>
<dbReference type="EC" id="2.7.13.3" evidence="2"/>
<dbReference type="RefSeq" id="WP_378324638.1">
    <property type="nucleotide sequence ID" value="NZ_JBHTGP010000017.1"/>
</dbReference>
<evidence type="ECO:0000313" key="9">
    <source>
        <dbReference type="Proteomes" id="UP001597063"/>
    </source>
</evidence>
<protein>
    <recommendedName>
        <fullName evidence="2">histidine kinase</fullName>
        <ecNumber evidence="2">2.7.13.3</ecNumber>
    </recommendedName>
</protein>
<evidence type="ECO:0000256" key="1">
    <source>
        <dbReference type="ARBA" id="ARBA00000085"/>
    </source>
</evidence>
<comment type="catalytic activity">
    <reaction evidence="1">
        <text>ATP + protein L-histidine = ADP + protein N-phospho-L-histidine.</text>
        <dbReference type="EC" id="2.7.13.3"/>
    </reaction>
</comment>